<organism evidence="5 6">
    <name type="scientific">Formosa sediminum</name>
    <dbReference type="NCBI Taxonomy" id="2594004"/>
    <lineage>
        <taxon>Bacteria</taxon>
        <taxon>Pseudomonadati</taxon>
        <taxon>Bacteroidota</taxon>
        <taxon>Flavobacteriia</taxon>
        <taxon>Flavobacteriales</taxon>
        <taxon>Flavobacteriaceae</taxon>
        <taxon>Formosa</taxon>
    </lineage>
</organism>
<dbReference type="InterPro" id="IPR018077">
    <property type="entry name" value="Glyco_hydro_fam25_subgr"/>
</dbReference>
<dbReference type="InterPro" id="IPR017853">
    <property type="entry name" value="GH"/>
</dbReference>
<evidence type="ECO:0000313" key="6">
    <source>
        <dbReference type="Proteomes" id="UP000319209"/>
    </source>
</evidence>
<dbReference type="GO" id="GO:0003796">
    <property type="term" value="F:lysozyme activity"/>
    <property type="evidence" value="ECO:0007669"/>
    <property type="project" value="InterPro"/>
</dbReference>
<dbReference type="RefSeq" id="WP_143382019.1">
    <property type="nucleotide sequence ID" value="NZ_CP041637.1"/>
</dbReference>
<dbReference type="SUPFAM" id="SSF51445">
    <property type="entry name" value="(Trans)glycosidases"/>
    <property type="match status" value="1"/>
</dbReference>
<evidence type="ECO:0000256" key="1">
    <source>
        <dbReference type="ARBA" id="ARBA00010646"/>
    </source>
</evidence>
<keyword evidence="4" id="KW-0812">Transmembrane</keyword>
<dbReference type="Gene3D" id="3.20.20.80">
    <property type="entry name" value="Glycosidases"/>
    <property type="match status" value="1"/>
</dbReference>
<dbReference type="KEGG" id="fop:FNB79_14395"/>
<comment type="similarity">
    <text evidence="1">Belongs to the glycosyl hydrolase 25 family.</text>
</comment>
<dbReference type="OrthoDB" id="9798192at2"/>
<dbReference type="PANTHER" id="PTHR34135">
    <property type="entry name" value="LYSOZYME"/>
    <property type="match status" value="1"/>
</dbReference>
<evidence type="ECO:0000256" key="3">
    <source>
        <dbReference type="ARBA" id="ARBA00023295"/>
    </source>
</evidence>
<keyword evidence="3" id="KW-0326">Glycosidase</keyword>
<proteinExistence type="inferred from homology"/>
<dbReference type="PROSITE" id="PS51904">
    <property type="entry name" value="GLYCOSYL_HYDROL_F25_2"/>
    <property type="match status" value="1"/>
</dbReference>
<dbReference type="GO" id="GO:0016998">
    <property type="term" value="P:cell wall macromolecule catabolic process"/>
    <property type="evidence" value="ECO:0007669"/>
    <property type="project" value="InterPro"/>
</dbReference>
<protein>
    <submittedName>
        <fullName evidence="5">Glycoside hydrolase family 25 protein</fullName>
    </submittedName>
</protein>
<dbReference type="InterPro" id="IPR002053">
    <property type="entry name" value="Glyco_hydro_25"/>
</dbReference>
<keyword evidence="4" id="KW-1133">Transmembrane helix</keyword>
<keyword evidence="6" id="KW-1185">Reference proteome</keyword>
<dbReference type="PANTHER" id="PTHR34135:SF2">
    <property type="entry name" value="LYSOZYME"/>
    <property type="match status" value="1"/>
</dbReference>
<reference evidence="5 6" key="1">
    <citation type="submission" date="2019-07" db="EMBL/GenBank/DDBJ databases">
        <title>Genome sequencing for Formosa sp. PS13.</title>
        <authorList>
            <person name="Park S.-J."/>
        </authorList>
    </citation>
    <scope>NUCLEOTIDE SEQUENCE [LARGE SCALE GENOMIC DNA]</scope>
    <source>
        <strain evidence="5 6">PS13</strain>
    </source>
</reference>
<dbReference type="AlphaFoldDB" id="A0A516GUB5"/>
<evidence type="ECO:0000313" key="5">
    <source>
        <dbReference type="EMBL" id="QDO95111.1"/>
    </source>
</evidence>
<keyword evidence="2 5" id="KW-0378">Hydrolase</keyword>
<dbReference type="GO" id="GO:0016052">
    <property type="term" value="P:carbohydrate catabolic process"/>
    <property type="evidence" value="ECO:0007669"/>
    <property type="project" value="TreeGrafter"/>
</dbReference>
<dbReference type="GO" id="GO:0009253">
    <property type="term" value="P:peptidoglycan catabolic process"/>
    <property type="evidence" value="ECO:0007669"/>
    <property type="project" value="InterPro"/>
</dbReference>
<name>A0A516GUB5_9FLAO</name>
<sequence length="258" mass="30559">MIRRKIILSLIIFFSSILVLAIYYFRLDLNILYHRLNQKSTSAFTKNESIFKRYPRFLYGIDLSHYQGKIDWKAVNYINDSIPIAFIIVRATMGVDGLDSEYISRWETIKNKDIIRGAYHYYRPNQHSLSQAQQFKTHVQLRPGDLPPILDIENLSTIQSLENLKLGIKKWLNDIEFHYGVTPIIYTGDHFYRKYLDTPEFDKYPIWIANYGNYVEPFTQPWSIWQFTEQGQVNGVEGFMDLNVFNGTYPDLKRFLIK</sequence>
<gene>
    <name evidence="5" type="ORF">FNB79_14395</name>
</gene>
<accession>A0A516GUB5</accession>
<dbReference type="Pfam" id="PF01183">
    <property type="entry name" value="Glyco_hydro_25"/>
    <property type="match status" value="1"/>
</dbReference>
<feature type="transmembrane region" description="Helical" evidence="4">
    <location>
        <begin position="6"/>
        <end position="25"/>
    </location>
</feature>
<dbReference type="SMART" id="SM00641">
    <property type="entry name" value="Glyco_25"/>
    <property type="match status" value="1"/>
</dbReference>
<keyword evidence="4" id="KW-0472">Membrane</keyword>
<dbReference type="EMBL" id="CP041637">
    <property type="protein sequence ID" value="QDO95111.1"/>
    <property type="molecule type" value="Genomic_DNA"/>
</dbReference>
<evidence type="ECO:0000256" key="2">
    <source>
        <dbReference type="ARBA" id="ARBA00022801"/>
    </source>
</evidence>
<evidence type="ECO:0000256" key="4">
    <source>
        <dbReference type="SAM" id="Phobius"/>
    </source>
</evidence>
<dbReference type="Proteomes" id="UP000319209">
    <property type="component" value="Chromosome"/>
</dbReference>